<keyword evidence="3" id="KW-1185">Reference proteome</keyword>
<evidence type="ECO:0000256" key="1">
    <source>
        <dbReference type="SAM" id="MobiDB-lite"/>
    </source>
</evidence>
<name>A0A1C2J491_ACITH</name>
<sequence length="149" mass="16628">MLNASWIRATGFLGGEIATKALKFLGDPLVAFHGRKFATENTVQRRLAGPGPANGIVRTRLTRRWDAFLSAFLEWIRGDAKVSAGGVLTVVDLDGHPLARHHNVRRRRERGRPVEPPERAEDFFAKKDSRKSSGICGNYRAFNEFLSTP</sequence>
<dbReference type="Proteomes" id="UP000095008">
    <property type="component" value="Unassembled WGS sequence"/>
</dbReference>
<organism evidence="2 3">
    <name type="scientific">Acidithiobacillus thiooxidans</name>
    <name type="common">Thiobacillus thiooxidans</name>
    <dbReference type="NCBI Taxonomy" id="930"/>
    <lineage>
        <taxon>Bacteria</taxon>
        <taxon>Pseudomonadati</taxon>
        <taxon>Pseudomonadota</taxon>
        <taxon>Acidithiobacillia</taxon>
        <taxon>Acidithiobacillales</taxon>
        <taxon>Acidithiobacillaceae</taxon>
        <taxon>Acidithiobacillus</taxon>
    </lineage>
</organism>
<proteinExistence type="predicted"/>
<dbReference type="AlphaFoldDB" id="A0A1C2J491"/>
<evidence type="ECO:0000313" key="2">
    <source>
        <dbReference type="EMBL" id="OCX70961.1"/>
    </source>
</evidence>
<feature type="region of interest" description="Disordered" evidence="1">
    <location>
        <begin position="102"/>
        <end position="121"/>
    </location>
</feature>
<protein>
    <submittedName>
        <fullName evidence="2">Uncharacterized protein</fullName>
    </submittedName>
</protein>
<reference evidence="2" key="1">
    <citation type="journal article" date="2016" name="Int. J. Mol. Sci.">
        <title>Comparative genomics of the extreme acidophile Acidithiobacillus thiooxidans reveals intraspecific divergence and niche adaptation.</title>
        <authorList>
            <person name="Zhang X."/>
            <person name="Feng X."/>
            <person name="Tao J."/>
            <person name="Ma L."/>
            <person name="Xiao Y."/>
            <person name="Liang Y."/>
            <person name="Liu X."/>
            <person name="Yin H."/>
        </authorList>
    </citation>
    <scope>NUCLEOTIDE SEQUENCE [LARGE SCALE GENOMIC DNA]</scope>
    <source>
        <strain evidence="2">DXS-W</strain>
    </source>
</reference>
<accession>A0A1C2J491</accession>
<gene>
    <name evidence="2" type="ORF">A6M23_12940</name>
</gene>
<feature type="compositionally biased region" description="Basic and acidic residues" evidence="1">
    <location>
        <begin position="111"/>
        <end position="121"/>
    </location>
</feature>
<dbReference type="EMBL" id="LWRY01000151">
    <property type="protein sequence ID" value="OCX70961.1"/>
    <property type="molecule type" value="Genomic_DNA"/>
</dbReference>
<evidence type="ECO:0000313" key="3">
    <source>
        <dbReference type="Proteomes" id="UP000095008"/>
    </source>
</evidence>
<comment type="caution">
    <text evidence="2">The sequence shown here is derived from an EMBL/GenBank/DDBJ whole genome shotgun (WGS) entry which is preliminary data.</text>
</comment>